<accession>A0AAD4FSU5</accession>
<dbReference type="Proteomes" id="UP000016487">
    <property type="component" value="Unassembled WGS sequence"/>
</dbReference>
<dbReference type="AlphaFoldDB" id="A0AAD4FSU5"/>
<evidence type="ECO:0000256" key="1">
    <source>
        <dbReference type="SAM" id="Phobius"/>
    </source>
</evidence>
<keyword evidence="1" id="KW-0472">Membrane</keyword>
<evidence type="ECO:0000313" key="3">
    <source>
        <dbReference type="Proteomes" id="UP000016487"/>
    </source>
</evidence>
<keyword evidence="1" id="KW-1133">Transmembrane helix</keyword>
<dbReference type="EMBL" id="AHBZ03000014">
    <property type="protein sequence ID" value="KAF7773919.1"/>
    <property type="molecule type" value="Genomic_DNA"/>
</dbReference>
<organism evidence="2 3">
    <name type="scientific">Pseudoalteromonas citrea</name>
    <dbReference type="NCBI Taxonomy" id="43655"/>
    <lineage>
        <taxon>Bacteria</taxon>
        <taxon>Pseudomonadati</taxon>
        <taxon>Pseudomonadota</taxon>
        <taxon>Gammaproteobacteria</taxon>
        <taxon>Alteromonadales</taxon>
        <taxon>Pseudoalteromonadaceae</taxon>
        <taxon>Pseudoalteromonas</taxon>
    </lineage>
</organism>
<reference evidence="2" key="2">
    <citation type="submission" date="2015-03" db="EMBL/GenBank/DDBJ databases">
        <title>Genome sequence of Pseudoalteromonas citrea.</title>
        <authorList>
            <person name="Xie B.-B."/>
            <person name="Rong J.-C."/>
            <person name="Qin Q.-L."/>
            <person name="Zhang Y.-Z."/>
        </authorList>
    </citation>
    <scope>NUCLEOTIDE SEQUENCE</scope>
    <source>
        <strain evidence="2">DSM 8771</strain>
    </source>
</reference>
<sequence length="53" mass="6148">MLLAHLYNHFYKFSHILRQYSYKIPNIGICYGFCYFIGAIMASSMCFIVSSLA</sequence>
<reference evidence="2" key="1">
    <citation type="journal article" date="2012" name="J. Bacteriol.">
        <title>Genome sequences of type strains of seven species of the marine bacterium Pseudoalteromonas.</title>
        <authorList>
            <person name="Xie B.B."/>
            <person name="Shu Y.L."/>
            <person name="Qin Q.L."/>
            <person name="Rong J.C."/>
            <person name="Zhang X.Y."/>
            <person name="Chen X.L."/>
            <person name="Shi M."/>
            <person name="He H.L."/>
            <person name="Zhou B.C."/>
            <person name="Zhang Y.Z."/>
        </authorList>
    </citation>
    <scope>NUCLEOTIDE SEQUENCE</scope>
    <source>
        <strain evidence="2">DSM 8771</strain>
    </source>
</reference>
<proteinExistence type="predicted"/>
<evidence type="ECO:0000313" key="2">
    <source>
        <dbReference type="EMBL" id="KAF7773919.1"/>
    </source>
</evidence>
<comment type="caution">
    <text evidence="2">The sequence shown here is derived from an EMBL/GenBank/DDBJ whole genome shotgun (WGS) entry which is preliminary data.</text>
</comment>
<keyword evidence="1" id="KW-0812">Transmembrane</keyword>
<gene>
    <name evidence="2" type="ORF">PCIT_a0265</name>
</gene>
<feature type="transmembrane region" description="Helical" evidence="1">
    <location>
        <begin position="28"/>
        <end position="50"/>
    </location>
</feature>
<protein>
    <submittedName>
        <fullName evidence="2">Uncharacterized protein</fullName>
    </submittedName>
</protein>
<name>A0AAD4FSU5_9GAMM</name>